<evidence type="ECO:0000259" key="1">
    <source>
        <dbReference type="PROSITE" id="PS50222"/>
    </source>
</evidence>
<dbReference type="PROSITE" id="PS50222">
    <property type="entry name" value="EF_HAND_2"/>
    <property type="match status" value="1"/>
</dbReference>
<name>A0A914Q9U5_9BILA</name>
<sequence>MRPFFLKLDYNDSKISNEEWNAHNEKLRKELEDAILSQKNFTFTRLDSNGDEQLSKKELKKYLEERGIDSTNLTSYLNGSQLNFTQFSSFDSSIPNSTFPFLHFSPIYDYSAPIYSYGYEMDGDVVDPINNDKNGSHSKPLIMPQPRPAIVPQTRPAILPAIDVMPLPVNISPPIKSDDKMSIQIEPPLVGAQVMPQVGAPAPAQSVRPIGGPAAMVMPPMKSGGGSEGKMSAAVMPQ</sequence>
<dbReference type="Proteomes" id="UP000887578">
    <property type="component" value="Unplaced"/>
</dbReference>
<protein>
    <submittedName>
        <fullName evidence="3">EF-hand domain-containing protein</fullName>
    </submittedName>
</protein>
<evidence type="ECO:0000313" key="2">
    <source>
        <dbReference type="Proteomes" id="UP000887578"/>
    </source>
</evidence>
<organism evidence="2 3">
    <name type="scientific">Panagrolaimus davidi</name>
    <dbReference type="NCBI Taxonomy" id="227884"/>
    <lineage>
        <taxon>Eukaryota</taxon>
        <taxon>Metazoa</taxon>
        <taxon>Ecdysozoa</taxon>
        <taxon>Nematoda</taxon>
        <taxon>Chromadorea</taxon>
        <taxon>Rhabditida</taxon>
        <taxon>Tylenchina</taxon>
        <taxon>Panagrolaimomorpha</taxon>
        <taxon>Panagrolaimoidea</taxon>
        <taxon>Panagrolaimidae</taxon>
        <taxon>Panagrolaimus</taxon>
    </lineage>
</organism>
<proteinExistence type="predicted"/>
<dbReference type="GO" id="GO:0005509">
    <property type="term" value="F:calcium ion binding"/>
    <property type="evidence" value="ECO:0007669"/>
    <property type="project" value="InterPro"/>
</dbReference>
<dbReference type="InterPro" id="IPR002048">
    <property type="entry name" value="EF_hand_dom"/>
</dbReference>
<dbReference type="InterPro" id="IPR011992">
    <property type="entry name" value="EF-hand-dom_pair"/>
</dbReference>
<dbReference type="Gene3D" id="1.10.238.10">
    <property type="entry name" value="EF-hand"/>
    <property type="match status" value="1"/>
</dbReference>
<keyword evidence="2" id="KW-1185">Reference proteome</keyword>
<feature type="domain" description="EF-hand" evidence="1">
    <location>
        <begin position="34"/>
        <end position="69"/>
    </location>
</feature>
<dbReference type="WBParaSite" id="PDA_v2.g27918.t1">
    <property type="protein sequence ID" value="PDA_v2.g27918.t1"/>
    <property type="gene ID" value="PDA_v2.g27918"/>
</dbReference>
<accession>A0A914Q9U5</accession>
<dbReference type="AlphaFoldDB" id="A0A914Q9U5"/>
<dbReference type="SUPFAM" id="SSF47473">
    <property type="entry name" value="EF-hand"/>
    <property type="match status" value="1"/>
</dbReference>
<reference evidence="3" key="1">
    <citation type="submission" date="2022-11" db="UniProtKB">
        <authorList>
            <consortium name="WormBaseParasite"/>
        </authorList>
    </citation>
    <scope>IDENTIFICATION</scope>
</reference>
<evidence type="ECO:0000313" key="3">
    <source>
        <dbReference type="WBParaSite" id="PDA_v2.g27918.t1"/>
    </source>
</evidence>